<reference evidence="1 2" key="1">
    <citation type="journal article" date="2022" name="Nat. Genet.">
        <title>Improved pea reference genome and pan-genome highlight genomic features and evolutionary characteristics.</title>
        <authorList>
            <person name="Yang T."/>
            <person name="Liu R."/>
            <person name="Luo Y."/>
            <person name="Hu S."/>
            <person name="Wang D."/>
            <person name="Wang C."/>
            <person name="Pandey M.K."/>
            <person name="Ge S."/>
            <person name="Xu Q."/>
            <person name="Li N."/>
            <person name="Li G."/>
            <person name="Huang Y."/>
            <person name="Saxena R.K."/>
            <person name="Ji Y."/>
            <person name="Li M."/>
            <person name="Yan X."/>
            <person name="He Y."/>
            <person name="Liu Y."/>
            <person name="Wang X."/>
            <person name="Xiang C."/>
            <person name="Varshney R.K."/>
            <person name="Ding H."/>
            <person name="Gao S."/>
            <person name="Zong X."/>
        </authorList>
    </citation>
    <scope>NUCLEOTIDE SEQUENCE [LARGE SCALE GENOMIC DNA]</scope>
    <source>
        <strain evidence="1 2">cv. Zhongwan 6</strain>
    </source>
</reference>
<dbReference type="Gramene" id="Psat07G0598600-T1">
    <property type="protein sequence ID" value="KAI5390944.1"/>
    <property type="gene ID" value="KIW84_075986"/>
</dbReference>
<evidence type="ECO:0000313" key="1">
    <source>
        <dbReference type="EMBL" id="KAI5390944.1"/>
    </source>
</evidence>
<name>A0A9D4VVA0_PEA</name>
<proteinExistence type="predicted"/>
<accession>A0A9D4VVA0</accession>
<dbReference type="EMBL" id="JAMSHJ010000007">
    <property type="protein sequence ID" value="KAI5390944.1"/>
    <property type="molecule type" value="Genomic_DNA"/>
</dbReference>
<comment type="caution">
    <text evidence="1">The sequence shown here is derived from an EMBL/GenBank/DDBJ whole genome shotgun (WGS) entry which is preliminary data.</text>
</comment>
<organism evidence="1 2">
    <name type="scientific">Pisum sativum</name>
    <name type="common">Garden pea</name>
    <name type="synonym">Lathyrus oleraceus</name>
    <dbReference type="NCBI Taxonomy" id="3888"/>
    <lineage>
        <taxon>Eukaryota</taxon>
        <taxon>Viridiplantae</taxon>
        <taxon>Streptophyta</taxon>
        <taxon>Embryophyta</taxon>
        <taxon>Tracheophyta</taxon>
        <taxon>Spermatophyta</taxon>
        <taxon>Magnoliopsida</taxon>
        <taxon>eudicotyledons</taxon>
        <taxon>Gunneridae</taxon>
        <taxon>Pentapetalae</taxon>
        <taxon>rosids</taxon>
        <taxon>fabids</taxon>
        <taxon>Fabales</taxon>
        <taxon>Fabaceae</taxon>
        <taxon>Papilionoideae</taxon>
        <taxon>50 kb inversion clade</taxon>
        <taxon>NPAAA clade</taxon>
        <taxon>Hologalegina</taxon>
        <taxon>IRL clade</taxon>
        <taxon>Fabeae</taxon>
        <taxon>Lathyrus</taxon>
    </lineage>
</organism>
<dbReference type="Proteomes" id="UP001058974">
    <property type="component" value="Chromosome 7"/>
</dbReference>
<dbReference type="AlphaFoldDB" id="A0A9D4VVA0"/>
<sequence length="175" mass="18654">MSHSQWCVPTPGLIPRPTTPYAGKQPQAYLAGIDQVMLGNGQGMSITSIGNTSFPSPYKPPVTLTLNNLLVVPKITKNLISATSKVLLQGSLGKDGLYSFGNLKAPFYSASLLPCVQTLTGGNLHSTPLNSCANKNTIAICSSLLNGITNWGTLIMSALRLFYPSLIFLFLINPN</sequence>
<gene>
    <name evidence="1" type="ORF">KIW84_075986</name>
</gene>
<keyword evidence="2" id="KW-1185">Reference proteome</keyword>
<evidence type="ECO:0000313" key="2">
    <source>
        <dbReference type="Proteomes" id="UP001058974"/>
    </source>
</evidence>
<protein>
    <submittedName>
        <fullName evidence="1">Uncharacterized protein</fullName>
    </submittedName>
</protein>